<dbReference type="PROSITE" id="PS01124">
    <property type="entry name" value="HTH_ARAC_FAMILY_2"/>
    <property type="match status" value="1"/>
</dbReference>
<dbReference type="PRINTS" id="PR00032">
    <property type="entry name" value="HTHARAC"/>
</dbReference>
<evidence type="ECO:0000256" key="1">
    <source>
        <dbReference type="ARBA" id="ARBA00023015"/>
    </source>
</evidence>
<dbReference type="PANTHER" id="PTHR43280:SF2">
    <property type="entry name" value="HTH-TYPE TRANSCRIPTIONAL REGULATOR EXSA"/>
    <property type="match status" value="1"/>
</dbReference>
<keyword evidence="2" id="KW-0238">DNA-binding</keyword>
<evidence type="ECO:0000259" key="5">
    <source>
        <dbReference type="PROSITE" id="PS01124"/>
    </source>
</evidence>
<evidence type="ECO:0000256" key="2">
    <source>
        <dbReference type="ARBA" id="ARBA00023125"/>
    </source>
</evidence>
<dbReference type="InterPro" id="IPR020449">
    <property type="entry name" value="Tscrpt_reg_AraC-type_HTH"/>
</dbReference>
<keyword evidence="7" id="KW-1185">Reference proteome</keyword>
<dbReference type="Gene3D" id="1.10.10.60">
    <property type="entry name" value="Homeodomain-like"/>
    <property type="match status" value="2"/>
</dbReference>
<dbReference type="SMART" id="SM00342">
    <property type="entry name" value="HTH_ARAC"/>
    <property type="match status" value="1"/>
</dbReference>
<dbReference type="InterPro" id="IPR009057">
    <property type="entry name" value="Homeodomain-like_sf"/>
</dbReference>
<organism evidence="6 7">
    <name type="scientific">Paenibacillus arenilitoris</name>
    <dbReference type="NCBI Taxonomy" id="2772299"/>
    <lineage>
        <taxon>Bacteria</taxon>
        <taxon>Bacillati</taxon>
        <taxon>Bacillota</taxon>
        <taxon>Bacilli</taxon>
        <taxon>Bacillales</taxon>
        <taxon>Paenibacillaceae</taxon>
        <taxon>Paenibacillus</taxon>
    </lineage>
</organism>
<dbReference type="RefSeq" id="WP_190866282.1">
    <property type="nucleotide sequence ID" value="NZ_JACXIY010000039.1"/>
</dbReference>
<comment type="caution">
    <text evidence="6">The sequence shown here is derived from an EMBL/GenBank/DDBJ whole genome shotgun (WGS) entry which is preliminary data.</text>
</comment>
<keyword evidence="3" id="KW-0804">Transcription</keyword>
<dbReference type="Proteomes" id="UP000632125">
    <property type="component" value="Unassembled WGS sequence"/>
</dbReference>
<evidence type="ECO:0000256" key="3">
    <source>
        <dbReference type="ARBA" id="ARBA00023163"/>
    </source>
</evidence>
<dbReference type="PANTHER" id="PTHR43280">
    <property type="entry name" value="ARAC-FAMILY TRANSCRIPTIONAL REGULATOR"/>
    <property type="match status" value="1"/>
</dbReference>
<feature type="domain" description="HTH araC/xylS-type" evidence="5">
    <location>
        <begin position="660"/>
        <end position="759"/>
    </location>
</feature>
<feature type="transmembrane region" description="Helical" evidence="4">
    <location>
        <begin position="20"/>
        <end position="39"/>
    </location>
</feature>
<evidence type="ECO:0000256" key="4">
    <source>
        <dbReference type="SAM" id="Phobius"/>
    </source>
</evidence>
<keyword evidence="1" id="KW-0805">Transcription regulation</keyword>
<keyword evidence="4" id="KW-0812">Transmembrane</keyword>
<keyword evidence="4" id="KW-1133">Transmembrane helix</keyword>
<feature type="transmembrane region" description="Helical" evidence="4">
    <location>
        <begin position="301"/>
        <end position="322"/>
    </location>
</feature>
<dbReference type="SUPFAM" id="SSF46689">
    <property type="entry name" value="Homeodomain-like"/>
    <property type="match status" value="1"/>
</dbReference>
<dbReference type="InterPro" id="IPR041522">
    <property type="entry name" value="CdaR_GGDEF"/>
</dbReference>
<dbReference type="EMBL" id="JACXIY010000039">
    <property type="protein sequence ID" value="MBD2871988.1"/>
    <property type="molecule type" value="Genomic_DNA"/>
</dbReference>
<dbReference type="Pfam" id="PF17853">
    <property type="entry name" value="GGDEF_2"/>
    <property type="match status" value="1"/>
</dbReference>
<accession>A0A927CSB3</accession>
<name>A0A927CSB3_9BACL</name>
<evidence type="ECO:0000313" key="6">
    <source>
        <dbReference type="EMBL" id="MBD2871988.1"/>
    </source>
</evidence>
<dbReference type="AlphaFoldDB" id="A0A927CSB3"/>
<gene>
    <name evidence="6" type="ORF">IDH41_25745</name>
</gene>
<keyword evidence="4" id="KW-0472">Membrane</keyword>
<evidence type="ECO:0000313" key="7">
    <source>
        <dbReference type="Proteomes" id="UP000632125"/>
    </source>
</evidence>
<protein>
    <submittedName>
        <fullName evidence="6">AraC family transcriptional regulator</fullName>
    </submittedName>
</protein>
<dbReference type="GO" id="GO:0003700">
    <property type="term" value="F:DNA-binding transcription factor activity"/>
    <property type="evidence" value="ECO:0007669"/>
    <property type="project" value="InterPro"/>
</dbReference>
<dbReference type="GO" id="GO:0043565">
    <property type="term" value="F:sequence-specific DNA binding"/>
    <property type="evidence" value="ECO:0007669"/>
    <property type="project" value="InterPro"/>
</dbReference>
<reference evidence="6" key="1">
    <citation type="submission" date="2020-09" db="EMBL/GenBank/DDBJ databases">
        <title>A novel bacterium of genus Paenibacillus, isolated from South China Sea.</title>
        <authorList>
            <person name="Huang H."/>
            <person name="Mo K."/>
            <person name="Hu Y."/>
        </authorList>
    </citation>
    <scope>NUCLEOTIDE SEQUENCE</scope>
    <source>
        <strain evidence="6">IB182493</strain>
    </source>
</reference>
<proteinExistence type="predicted"/>
<dbReference type="Pfam" id="PF12833">
    <property type="entry name" value="HTH_18"/>
    <property type="match status" value="1"/>
</dbReference>
<dbReference type="InterPro" id="IPR018060">
    <property type="entry name" value="HTH_AraC"/>
</dbReference>
<sequence>MKRKWTFGLNGKRKLFGKFLLSYVLILLIPLLVGTHAYYRTVQVVQGDAAELNLAVLEQSEEALHRLLTEIRDIVSLLSLDSELLHAMITADASWPPEAVYQFSQLQKNELNMLSTNQLISDLFVYLERSGAILSADRIDRLEAHPLTIGGVPFGRWLEDVLSGERLNRYLPLERVNNGRTTEDYVAYVSPLPAGTNMRADGAVVILIKESSIVRLFHRLLADNGSFAYILNEKAEMIVSASAGGKRVEPVNTDPQASSFVRIDGTETFISSVRSPGSGWIYVAGIPADSVFAKAQYIKRINWTIALAALVAGCVIALLLAYRNSKPIAELLDSIKEFAAGETGKRSSAMEIIHTAVHEIITNNKSMSVTMKRQLPLLQSAFLERMLKSGFNRESDMRDHLDQAGIDLIEDNAAAAVIRIHHAGYMPEEELTANKAEMNRVLLQELGEGCFVHDLKGEKLAVVLSFRGDAEERFNERIGKLRLLQARFLDGYSLMTSIGVGRVYGRLLDVWRSYNEAEQALEHEDPDVSQRLARYDCISRHSSHYYYPPDLELKLMHAVRTGDGEELSRLLEHIETQNSQIRQLSPWRRKQLIAEMRGTLQKIGGLIEYLPVDAGPRSEWPSGPETDGEEYGYSDIVRQLIAICDRIGRQKTSKYQEMLESMKAYIAANYADSSLSLSMLADDYKQSESFVSTFLKERLGMTFSEYLERLRLDEACRLLKETELPIGDIALRVGYNSDKSFRRAFKRALGIQPTSYRNERMACSE</sequence>